<feature type="transmembrane region" description="Helical" evidence="18">
    <location>
        <begin position="420"/>
        <end position="446"/>
    </location>
</feature>
<proteinExistence type="inferred from homology"/>
<dbReference type="NCBIfam" id="TIGR01517">
    <property type="entry name" value="ATPase-IIB_Ca"/>
    <property type="match status" value="1"/>
</dbReference>
<evidence type="ECO:0000313" key="26">
    <source>
        <dbReference type="Proteomes" id="UP001311232"/>
    </source>
</evidence>
<keyword evidence="3 18" id="KW-0813">Transport</keyword>
<keyword evidence="26" id="KW-1185">Reference proteome</keyword>
<feature type="domain" description="Plasma membrane calcium transporting P-type ATPase C-terminal" evidence="24">
    <location>
        <begin position="1103"/>
        <end position="1128"/>
    </location>
</feature>
<comment type="similarity">
    <text evidence="2 18">Belongs to the cation transport ATPase (P-type) (TC 3.A.3) family. Type IIB subfamily.</text>
</comment>
<dbReference type="Pfam" id="PF00122">
    <property type="entry name" value="E1-E2_ATPase"/>
    <property type="match status" value="1"/>
</dbReference>
<comment type="caution">
    <text evidence="25">The sequence shown here is derived from an EMBL/GenBank/DDBJ whole genome shotgun (WGS) entry which is preliminary data.</text>
</comment>
<comment type="subcellular location">
    <subcellularLocation>
        <location evidence="1">Cell membrane</location>
        <topology evidence="1">Multi-pass membrane protein</topology>
    </subcellularLocation>
    <subcellularLocation>
        <location evidence="18">Membrane</location>
        <topology evidence="18">Multi-pass membrane protein</topology>
    </subcellularLocation>
</comment>
<keyword evidence="7 18" id="KW-0812">Transmembrane</keyword>
<keyword evidence="5" id="KW-0597">Phosphoprotein</keyword>
<keyword evidence="10 18" id="KW-0106">Calcium</keyword>
<dbReference type="SFLD" id="SFLDF00027">
    <property type="entry name" value="p-type_atpase"/>
    <property type="match status" value="1"/>
</dbReference>
<feature type="transmembrane region" description="Helical" evidence="18">
    <location>
        <begin position="1008"/>
        <end position="1028"/>
    </location>
</feature>
<dbReference type="NCBIfam" id="TIGR01494">
    <property type="entry name" value="ATPase_P-type"/>
    <property type="match status" value="3"/>
</dbReference>
<dbReference type="GO" id="GO:0051480">
    <property type="term" value="P:regulation of cytosolic calcium ion concentration"/>
    <property type="evidence" value="ECO:0007669"/>
    <property type="project" value="TreeGrafter"/>
</dbReference>
<dbReference type="GO" id="GO:0030165">
    <property type="term" value="F:PDZ domain binding"/>
    <property type="evidence" value="ECO:0007669"/>
    <property type="project" value="TreeGrafter"/>
</dbReference>
<dbReference type="FunFam" id="1.20.1110.10:FF:000002">
    <property type="entry name" value="Calcium-transporting ATPase"/>
    <property type="match status" value="1"/>
</dbReference>
<dbReference type="GO" id="GO:0016887">
    <property type="term" value="F:ATP hydrolysis activity"/>
    <property type="evidence" value="ECO:0007669"/>
    <property type="project" value="InterPro"/>
</dbReference>
<evidence type="ECO:0000256" key="16">
    <source>
        <dbReference type="ARBA" id="ARBA00023065"/>
    </source>
</evidence>
<reference evidence="25 26" key="1">
    <citation type="submission" date="2021-06" db="EMBL/GenBank/DDBJ databases">
        <authorList>
            <person name="Palmer J.M."/>
        </authorList>
    </citation>
    <scope>NUCLEOTIDE SEQUENCE [LARGE SCALE GENOMIC DNA]</scope>
    <source>
        <strain evidence="25 26">MEX-2019</strain>
        <tissue evidence="25">Muscle</tissue>
    </source>
</reference>
<keyword evidence="9 18" id="KW-0547">Nucleotide-binding</keyword>
<dbReference type="CDD" id="cd02081">
    <property type="entry name" value="P-type_ATPase_Ca_PMCA-like"/>
    <property type="match status" value="1"/>
</dbReference>
<keyword evidence="4" id="KW-1003">Cell membrane</keyword>
<evidence type="ECO:0000259" key="22">
    <source>
        <dbReference type="Pfam" id="PF00689"/>
    </source>
</evidence>
<dbReference type="Pfam" id="PF08282">
    <property type="entry name" value="Hydrolase_3"/>
    <property type="match status" value="1"/>
</dbReference>
<evidence type="ECO:0000256" key="10">
    <source>
        <dbReference type="ARBA" id="ARBA00022837"/>
    </source>
</evidence>
<dbReference type="GO" id="GO:0005388">
    <property type="term" value="F:P-type calcium transporter activity"/>
    <property type="evidence" value="ECO:0007669"/>
    <property type="project" value="UniProtKB-EC"/>
</dbReference>
<dbReference type="FunFam" id="3.40.1110.10:FF:000032">
    <property type="entry name" value="Calcium-transporting ATPase"/>
    <property type="match status" value="1"/>
</dbReference>
<feature type="compositionally biased region" description="Low complexity" evidence="20">
    <location>
        <begin position="1224"/>
        <end position="1236"/>
    </location>
</feature>
<dbReference type="PRINTS" id="PR00119">
    <property type="entry name" value="CATATPASE"/>
</dbReference>
<dbReference type="InterPro" id="IPR001757">
    <property type="entry name" value="P_typ_ATPase"/>
</dbReference>
<dbReference type="InterPro" id="IPR006068">
    <property type="entry name" value="ATPase_P-typ_cation-transptr_C"/>
</dbReference>
<keyword evidence="12" id="KW-0460">Magnesium</keyword>
<evidence type="ECO:0000256" key="5">
    <source>
        <dbReference type="ARBA" id="ARBA00022553"/>
    </source>
</evidence>
<comment type="catalytic activity">
    <reaction evidence="18">
        <text>Ca(2+)(in) + ATP + H2O = Ca(2+)(out) + ADP + phosphate + H(+)</text>
        <dbReference type="Rhea" id="RHEA:18105"/>
        <dbReference type="ChEBI" id="CHEBI:15377"/>
        <dbReference type="ChEBI" id="CHEBI:15378"/>
        <dbReference type="ChEBI" id="CHEBI:29108"/>
        <dbReference type="ChEBI" id="CHEBI:30616"/>
        <dbReference type="ChEBI" id="CHEBI:43474"/>
        <dbReference type="ChEBI" id="CHEBI:456216"/>
        <dbReference type="EC" id="7.2.2.10"/>
    </reaction>
</comment>
<dbReference type="EC" id="7.2.2.10" evidence="18"/>
<keyword evidence="19" id="KW-0175">Coiled coil</keyword>
<feature type="compositionally biased region" description="Polar residues" evidence="20">
    <location>
        <begin position="1257"/>
        <end position="1273"/>
    </location>
</feature>
<dbReference type="InterPro" id="IPR036412">
    <property type="entry name" value="HAD-like_sf"/>
</dbReference>
<evidence type="ECO:0000256" key="12">
    <source>
        <dbReference type="ARBA" id="ARBA00022842"/>
    </source>
</evidence>
<dbReference type="Gene3D" id="2.70.150.10">
    <property type="entry name" value="Calcium-transporting ATPase, cytoplasmic transduction domain A"/>
    <property type="match status" value="1"/>
</dbReference>
<comment type="function">
    <text evidence="18">Catalyzes the hydrolysis of ATP coupled with the transport of calcium.</text>
</comment>
<keyword evidence="17 18" id="KW-0472">Membrane</keyword>
<dbReference type="GO" id="GO:0046872">
    <property type="term" value="F:metal ion binding"/>
    <property type="evidence" value="ECO:0007669"/>
    <property type="project" value="UniProtKB-KW"/>
</dbReference>
<evidence type="ECO:0000256" key="20">
    <source>
        <dbReference type="SAM" id="MobiDB-lite"/>
    </source>
</evidence>
<dbReference type="InterPro" id="IPR004014">
    <property type="entry name" value="ATPase_P-typ_cation-transptr_N"/>
</dbReference>
<keyword evidence="11 18" id="KW-0067">ATP-binding</keyword>
<dbReference type="SUPFAM" id="SSF81653">
    <property type="entry name" value="Calcium ATPase, transduction domain A"/>
    <property type="match status" value="1"/>
</dbReference>
<keyword evidence="13" id="KW-0112">Calmodulin-binding</keyword>
<evidence type="ECO:0000256" key="11">
    <source>
        <dbReference type="ARBA" id="ARBA00022840"/>
    </source>
</evidence>
<feature type="region of interest" description="Disordered" evidence="20">
    <location>
        <begin position="302"/>
        <end position="358"/>
    </location>
</feature>
<dbReference type="Pfam" id="PF13246">
    <property type="entry name" value="Cation_ATPase"/>
    <property type="match status" value="1"/>
</dbReference>
<evidence type="ECO:0000259" key="24">
    <source>
        <dbReference type="Pfam" id="PF12424"/>
    </source>
</evidence>
<evidence type="ECO:0000313" key="25">
    <source>
        <dbReference type="EMBL" id="KAK5605258.1"/>
    </source>
</evidence>
<keyword evidence="6 18" id="KW-0109">Calcium transport</keyword>
<dbReference type="GO" id="GO:0005886">
    <property type="term" value="C:plasma membrane"/>
    <property type="evidence" value="ECO:0007669"/>
    <property type="project" value="UniProtKB-SubCell"/>
</dbReference>
<evidence type="ECO:0000256" key="6">
    <source>
        <dbReference type="ARBA" id="ARBA00022568"/>
    </source>
</evidence>
<feature type="transmembrane region" description="Helical" evidence="18">
    <location>
        <begin position="932"/>
        <end position="950"/>
    </location>
</feature>
<evidence type="ECO:0000256" key="7">
    <source>
        <dbReference type="ARBA" id="ARBA00022692"/>
    </source>
</evidence>
<dbReference type="Proteomes" id="UP001311232">
    <property type="component" value="Unassembled WGS sequence"/>
</dbReference>
<evidence type="ECO:0000256" key="14">
    <source>
        <dbReference type="ARBA" id="ARBA00022967"/>
    </source>
</evidence>
<dbReference type="InterPro" id="IPR018303">
    <property type="entry name" value="ATPase_P-typ_P_site"/>
</dbReference>
<dbReference type="GO" id="GO:0098978">
    <property type="term" value="C:glutamatergic synapse"/>
    <property type="evidence" value="ECO:0007669"/>
    <property type="project" value="UniProtKB-ARBA"/>
</dbReference>
<feature type="compositionally biased region" description="Low complexity" evidence="20">
    <location>
        <begin position="1246"/>
        <end position="1256"/>
    </location>
</feature>
<feature type="compositionally biased region" description="Pro residues" evidence="20">
    <location>
        <begin position="1214"/>
        <end position="1223"/>
    </location>
</feature>
<evidence type="ECO:0000259" key="23">
    <source>
        <dbReference type="Pfam" id="PF00690"/>
    </source>
</evidence>
<dbReference type="InterPro" id="IPR008250">
    <property type="entry name" value="ATPase_P-typ_transduc_dom_A_sf"/>
</dbReference>
<dbReference type="Gene3D" id="3.40.50.1000">
    <property type="entry name" value="HAD superfamily/HAD-like"/>
    <property type="match status" value="1"/>
</dbReference>
<sequence length="1307" mass="144470">MRKVEEKCKELLVLSYGVSGDPADLERRCQAFGQNFIPPKKPKTFLELVWEALQDVTLIILEAAAIISLGLSFYQPPGKESECEDKGRGGSWLVSGDRQKPIKKERFNCGVLVGRKWSGSTEDADMGQTGSETSECIQVCGEANVGAEDEGEADAGWIEGAAILLSVVCVVLVTAFNDWSKEKQFRGLQSRIEQEQRFAVVRKGNVIQIPVADIVVGDMAQVKYGDLLPADGILVQGNDLKIDESSLTGESDHVRKCVDKDPMLLSGTHVMEGSGRMLVTAVGVNSQTGIIFTLLGAGDMEEDGKEKKGKQADGAVENNQNKAKKQDGGVAMEMQPLKSAEGGEVEDREKKKTSVPKKEKSVLQGKLTKLAVQIGKAGLVMSAITVIILVLYFVINTFVVKGDTWLPECTPIYIQYFVKFFIIGVTVLVVAVPEGLPLAVTISLAYSVKKMMKDNNLVRHLDACETMGNATAICSDKTGTLTTNRMTVVQTYIGDVHHRVIPDPGQINARTLDLLVNAIAINSAYTSRILPPDMEGGLAKQVGNKTECGLLGFVLDLQRDYAPVREQIPEEKLYKVYTFNSVRKSMSTVIKLPDGTFRLYSKGASEIMLKKCSYFLDANGEPRSFRPRDRDEIVKQVIEPMACEGLRTISIAYRDLPPNPEPEWDNEAEIVTELTCITVVGIEDPVRPEVPEAIRKCQRAGITVRMVTGDNINTARAIAAKCGIIHPGDDFICLEGKEFNRRIRNEKGEIEQERIDKIWPKLRVLARSSPTDKHTLVKGIIDSSVLEQRQVVAVTGDGTNDGPALKKADVGFAMGIAGTDVAKEASDIILTDDNFSSIVKAVMWGRNVYDSISKFLQFQLTVNVVAVIVAFTGACITQDSPLKAVQMLWVNLIMDTFASLALATEPPTEALLLRKPYGRNNPLISLTMMKNILGHGVYQLVIIFTLLFIGERMFNIDSGRNAPLHSPPSEHYTIIFNTFVLMQLFNEINARKIHGERNVFDGIFANPIFCSIVLGTFAVQIVIVQWGGKPFSCAPLNVEQWLWCLFVGVGELLWGQVIATVPTERLPCLKEAGLGLESGEEEGEELAEDEEEIDCAERELRRGQILWFRGLNRIQTQMEVVSTFKRSGSFQGALSPPQQPIPAQPLGMRVVKAFRSSLYEGREKPESRNSIHNFMAHPEFLINDLIHNIPLIDDTDVDDESELSRYQHLHPALRKPPPPPAQPPARTRPTRPYRQYSLPVTPCNRNNNNNSSSNSSPATYSNKNSISNVSPDNQSRHHKHHHNHGRHRPVKPPAPHPAHLFCVETSL</sequence>
<feature type="domain" description="P-type ATPase A" evidence="21">
    <location>
        <begin position="197"/>
        <end position="294"/>
    </location>
</feature>
<dbReference type="Gene3D" id="1.20.1110.10">
    <property type="entry name" value="Calcium-transporting ATPase, transmembrane domain"/>
    <property type="match status" value="2"/>
</dbReference>
<dbReference type="InterPro" id="IPR023214">
    <property type="entry name" value="HAD_sf"/>
</dbReference>
<evidence type="ECO:0000256" key="9">
    <source>
        <dbReference type="ARBA" id="ARBA00022741"/>
    </source>
</evidence>
<feature type="region of interest" description="Disordered" evidence="20">
    <location>
        <begin position="1200"/>
        <end position="1297"/>
    </location>
</feature>
<dbReference type="PROSITE" id="PS00154">
    <property type="entry name" value="ATPASE_E1_E2"/>
    <property type="match status" value="1"/>
</dbReference>
<keyword evidence="14" id="KW-1278">Translocase</keyword>
<feature type="domain" description="Cation-transporting P-type ATPase N-terminal" evidence="23">
    <location>
        <begin position="23"/>
        <end position="68"/>
    </location>
</feature>
<dbReference type="InterPro" id="IPR023298">
    <property type="entry name" value="ATPase_P-typ_TM_dom_sf"/>
</dbReference>
<dbReference type="GO" id="GO:0005516">
    <property type="term" value="F:calmodulin binding"/>
    <property type="evidence" value="ECO:0007669"/>
    <property type="project" value="UniProtKB-KW"/>
</dbReference>
<accession>A0AAV9R637</accession>
<feature type="compositionally biased region" description="Basic and acidic residues" evidence="20">
    <location>
        <begin position="345"/>
        <end position="358"/>
    </location>
</feature>
<dbReference type="SUPFAM" id="SSF81660">
    <property type="entry name" value="Metal cation-transporting ATPase, ATP-binding domain N"/>
    <property type="match status" value="1"/>
</dbReference>
<dbReference type="InterPro" id="IPR023299">
    <property type="entry name" value="ATPase_P-typ_cyto_dom_N"/>
</dbReference>
<evidence type="ECO:0000259" key="21">
    <source>
        <dbReference type="Pfam" id="PF00122"/>
    </source>
</evidence>
<evidence type="ECO:0000256" key="1">
    <source>
        <dbReference type="ARBA" id="ARBA00004651"/>
    </source>
</evidence>
<evidence type="ECO:0000256" key="19">
    <source>
        <dbReference type="SAM" id="Coils"/>
    </source>
</evidence>
<feature type="transmembrane region" description="Helical" evidence="18">
    <location>
        <begin position="379"/>
        <end position="400"/>
    </location>
</feature>
<dbReference type="Pfam" id="PF00690">
    <property type="entry name" value="Cation_ATPase_N"/>
    <property type="match status" value="1"/>
</dbReference>
<keyword evidence="8" id="KW-0479">Metal-binding</keyword>
<name>A0AAV9R637_9TELE</name>
<dbReference type="InterPro" id="IPR059000">
    <property type="entry name" value="ATPase_P-type_domA"/>
</dbReference>
<evidence type="ECO:0000256" key="13">
    <source>
        <dbReference type="ARBA" id="ARBA00022860"/>
    </source>
</evidence>
<evidence type="ECO:0000256" key="17">
    <source>
        <dbReference type="ARBA" id="ARBA00023136"/>
    </source>
</evidence>
<dbReference type="SFLD" id="SFLDG00002">
    <property type="entry name" value="C1.7:_P-type_atpase_like"/>
    <property type="match status" value="1"/>
</dbReference>
<comment type="caution">
    <text evidence="18">Lacks conserved residue(s) required for the propagation of feature annotation.</text>
</comment>
<evidence type="ECO:0000256" key="4">
    <source>
        <dbReference type="ARBA" id="ARBA00022475"/>
    </source>
</evidence>
<feature type="transmembrane region" description="Helical" evidence="18">
    <location>
        <begin position="970"/>
        <end position="988"/>
    </location>
</feature>
<dbReference type="FunFam" id="3.40.50.1000:FF:000007">
    <property type="entry name" value="Calcium-transporting ATPase"/>
    <property type="match status" value="1"/>
</dbReference>
<evidence type="ECO:0000256" key="3">
    <source>
        <dbReference type="ARBA" id="ARBA00022448"/>
    </source>
</evidence>
<dbReference type="InterPro" id="IPR044492">
    <property type="entry name" value="P_typ_ATPase_HD_dom"/>
</dbReference>
<dbReference type="FunFam" id="1.20.1110.10:FF:000008">
    <property type="entry name" value="Calcium-transporting ATPase"/>
    <property type="match status" value="1"/>
</dbReference>
<protein>
    <recommendedName>
        <fullName evidence="18">Calcium-transporting ATPase</fullName>
        <ecNumber evidence="18">7.2.2.10</ecNumber>
    </recommendedName>
</protein>
<evidence type="ECO:0000256" key="18">
    <source>
        <dbReference type="RuleBase" id="RU361146"/>
    </source>
</evidence>
<dbReference type="GO" id="GO:0005524">
    <property type="term" value="F:ATP binding"/>
    <property type="evidence" value="ECO:0007669"/>
    <property type="project" value="UniProtKB-KW"/>
</dbReference>
<feature type="domain" description="Cation-transporting P-type ATPase C-terminal" evidence="22">
    <location>
        <begin position="880"/>
        <end position="1058"/>
    </location>
</feature>
<dbReference type="PANTHER" id="PTHR24093">
    <property type="entry name" value="CATION TRANSPORTING ATPASE"/>
    <property type="match status" value="1"/>
</dbReference>
<evidence type="ECO:0000256" key="2">
    <source>
        <dbReference type="ARBA" id="ARBA00006124"/>
    </source>
</evidence>
<dbReference type="SUPFAM" id="SSF81665">
    <property type="entry name" value="Calcium ATPase, transmembrane domain M"/>
    <property type="match status" value="1"/>
</dbReference>
<feature type="coiled-coil region" evidence="19">
    <location>
        <begin position="1079"/>
        <end position="1106"/>
    </location>
</feature>
<keyword evidence="15 18" id="KW-1133">Transmembrane helix</keyword>
<dbReference type="PANTHER" id="PTHR24093:SF284">
    <property type="entry name" value="PLASMA MEMBRANE CALCIUM-TRANSPORTING ATPASE 3"/>
    <property type="match status" value="1"/>
</dbReference>
<dbReference type="InterPro" id="IPR022141">
    <property type="entry name" value="ATP_Ca_trans_C"/>
</dbReference>
<dbReference type="Pfam" id="PF12424">
    <property type="entry name" value="ATP_Ca_trans_C"/>
    <property type="match status" value="2"/>
</dbReference>
<organism evidence="25 26">
    <name type="scientific">Crenichthys baileyi</name>
    <name type="common">White River springfish</name>
    <dbReference type="NCBI Taxonomy" id="28760"/>
    <lineage>
        <taxon>Eukaryota</taxon>
        <taxon>Metazoa</taxon>
        <taxon>Chordata</taxon>
        <taxon>Craniata</taxon>
        <taxon>Vertebrata</taxon>
        <taxon>Euteleostomi</taxon>
        <taxon>Actinopterygii</taxon>
        <taxon>Neopterygii</taxon>
        <taxon>Teleostei</taxon>
        <taxon>Neoteleostei</taxon>
        <taxon>Acanthomorphata</taxon>
        <taxon>Ovalentaria</taxon>
        <taxon>Atherinomorphae</taxon>
        <taxon>Cyprinodontiformes</taxon>
        <taxon>Goodeidae</taxon>
        <taxon>Crenichthys</taxon>
    </lineage>
</organism>
<evidence type="ECO:0000256" key="15">
    <source>
        <dbReference type="ARBA" id="ARBA00022989"/>
    </source>
</evidence>
<dbReference type="InterPro" id="IPR006408">
    <property type="entry name" value="P-type_ATPase_IIB"/>
</dbReference>
<dbReference type="SFLD" id="SFLDS00003">
    <property type="entry name" value="Haloacid_Dehalogenase"/>
    <property type="match status" value="1"/>
</dbReference>
<feature type="domain" description="Plasma membrane calcium transporting P-type ATPase C-terminal" evidence="24">
    <location>
        <begin position="1149"/>
        <end position="1179"/>
    </location>
</feature>
<dbReference type="EMBL" id="JAHHUM010002309">
    <property type="protein sequence ID" value="KAK5605258.1"/>
    <property type="molecule type" value="Genomic_DNA"/>
</dbReference>
<dbReference type="Pfam" id="PF00689">
    <property type="entry name" value="Cation_ATPase_C"/>
    <property type="match status" value="1"/>
</dbReference>
<dbReference type="Gene3D" id="3.40.1110.10">
    <property type="entry name" value="Calcium-transporting ATPase, cytoplasmic domain N"/>
    <property type="match status" value="1"/>
</dbReference>
<feature type="compositionally biased region" description="Basic residues" evidence="20">
    <location>
        <begin position="1276"/>
        <end position="1290"/>
    </location>
</feature>
<evidence type="ECO:0000256" key="8">
    <source>
        <dbReference type="ARBA" id="ARBA00022723"/>
    </source>
</evidence>
<dbReference type="FunFam" id="2.70.150.10:FF:000001">
    <property type="entry name" value="Calcium-transporting ATPase"/>
    <property type="match status" value="1"/>
</dbReference>
<dbReference type="SUPFAM" id="SSF56784">
    <property type="entry name" value="HAD-like"/>
    <property type="match status" value="1"/>
</dbReference>
<keyword evidence="16 18" id="KW-0406">Ion transport</keyword>
<gene>
    <name evidence="25" type="primary">ATP2B3</name>
    <name evidence="25" type="ORF">CRENBAI_017059</name>
</gene>
<dbReference type="FunFam" id="1.20.1110.10:FF:000001">
    <property type="entry name" value="Calcium-transporting ATPase"/>
    <property type="match status" value="1"/>
</dbReference>